<dbReference type="SUPFAM" id="SSF55729">
    <property type="entry name" value="Acyl-CoA N-acyltransferases (Nat)"/>
    <property type="match status" value="1"/>
</dbReference>
<dbReference type="Proteomes" id="UP000617734">
    <property type="component" value="Unassembled WGS sequence"/>
</dbReference>
<dbReference type="InterPro" id="IPR016181">
    <property type="entry name" value="Acyl_CoA_acyltransferase"/>
</dbReference>
<evidence type="ECO:0000313" key="6">
    <source>
        <dbReference type="Proteomes" id="UP000617734"/>
    </source>
</evidence>
<feature type="domain" description="N-acetyltransferase" evidence="4">
    <location>
        <begin position="42"/>
        <end position="195"/>
    </location>
</feature>
<dbReference type="PROSITE" id="PS51186">
    <property type="entry name" value="GNAT"/>
    <property type="match status" value="1"/>
</dbReference>
<dbReference type="GO" id="GO:0016747">
    <property type="term" value="F:acyltransferase activity, transferring groups other than amino-acyl groups"/>
    <property type="evidence" value="ECO:0007669"/>
    <property type="project" value="InterPro"/>
</dbReference>
<keyword evidence="1" id="KW-0808">Transferase</keyword>
<keyword evidence="6" id="KW-1185">Reference proteome</keyword>
<comment type="caution">
    <text evidence="5">The sequence shown here is derived from an EMBL/GenBank/DDBJ whole genome shotgun (WGS) entry which is preliminary data.</text>
</comment>
<accession>A0A919FAY3</accession>
<feature type="compositionally biased region" description="Pro residues" evidence="3">
    <location>
        <begin position="14"/>
        <end position="32"/>
    </location>
</feature>
<dbReference type="EMBL" id="BNBO01000001">
    <property type="protein sequence ID" value="GHH58995.1"/>
    <property type="molecule type" value="Genomic_DNA"/>
</dbReference>
<protein>
    <recommendedName>
        <fullName evidence="4">N-acetyltransferase domain-containing protein</fullName>
    </recommendedName>
</protein>
<reference evidence="5" key="2">
    <citation type="submission" date="2020-09" db="EMBL/GenBank/DDBJ databases">
        <authorList>
            <person name="Sun Q."/>
            <person name="Ohkuma M."/>
        </authorList>
    </citation>
    <scope>NUCLEOTIDE SEQUENCE</scope>
    <source>
        <strain evidence="5">JCM 4646</strain>
    </source>
</reference>
<dbReference type="InterPro" id="IPR000182">
    <property type="entry name" value="GNAT_dom"/>
</dbReference>
<dbReference type="CDD" id="cd04301">
    <property type="entry name" value="NAT_SF"/>
    <property type="match status" value="1"/>
</dbReference>
<evidence type="ECO:0000256" key="1">
    <source>
        <dbReference type="ARBA" id="ARBA00022679"/>
    </source>
</evidence>
<evidence type="ECO:0000256" key="2">
    <source>
        <dbReference type="ARBA" id="ARBA00023315"/>
    </source>
</evidence>
<evidence type="ECO:0000256" key="3">
    <source>
        <dbReference type="SAM" id="MobiDB-lite"/>
    </source>
</evidence>
<dbReference type="PANTHER" id="PTHR43877">
    <property type="entry name" value="AMINOALKYLPHOSPHONATE N-ACETYLTRANSFERASE-RELATED-RELATED"/>
    <property type="match status" value="1"/>
</dbReference>
<dbReference type="Gene3D" id="3.40.630.30">
    <property type="match status" value="1"/>
</dbReference>
<dbReference type="InterPro" id="IPR050832">
    <property type="entry name" value="Bact_Acetyltransf"/>
</dbReference>
<gene>
    <name evidence="5" type="ORF">GCM10018781_01310</name>
</gene>
<organism evidence="5 6">
    <name type="scientific">Kitasatospora indigofera</name>
    <dbReference type="NCBI Taxonomy" id="67307"/>
    <lineage>
        <taxon>Bacteria</taxon>
        <taxon>Bacillati</taxon>
        <taxon>Actinomycetota</taxon>
        <taxon>Actinomycetes</taxon>
        <taxon>Kitasatosporales</taxon>
        <taxon>Streptomycetaceae</taxon>
        <taxon>Kitasatospora</taxon>
    </lineage>
</organism>
<evidence type="ECO:0000259" key="4">
    <source>
        <dbReference type="PROSITE" id="PS51186"/>
    </source>
</evidence>
<feature type="region of interest" description="Disordered" evidence="3">
    <location>
        <begin position="1"/>
        <end position="52"/>
    </location>
</feature>
<reference evidence="5" key="1">
    <citation type="journal article" date="2014" name="Int. J. Syst. Evol. Microbiol.">
        <title>Complete genome sequence of Corynebacterium casei LMG S-19264T (=DSM 44701T), isolated from a smear-ripened cheese.</title>
        <authorList>
            <consortium name="US DOE Joint Genome Institute (JGI-PGF)"/>
            <person name="Walter F."/>
            <person name="Albersmeier A."/>
            <person name="Kalinowski J."/>
            <person name="Ruckert C."/>
        </authorList>
    </citation>
    <scope>NUCLEOTIDE SEQUENCE</scope>
    <source>
        <strain evidence="5">JCM 4646</strain>
    </source>
</reference>
<evidence type="ECO:0000313" key="5">
    <source>
        <dbReference type="EMBL" id="GHH58995.1"/>
    </source>
</evidence>
<proteinExistence type="predicted"/>
<dbReference type="AlphaFoldDB" id="A0A919FAY3"/>
<dbReference type="Pfam" id="PF00583">
    <property type="entry name" value="Acetyltransf_1"/>
    <property type="match status" value="1"/>
</dbReference>
<sequence length="195" mass="20570">MAGSALSCHTDPGRPAPPALSRPRPRPVPSRPVPSEGDQPMTTARPAEPADADEILRLRIAVRDGGPLTEHWQGVFRDDLRARLGTDPDLLAYVVPADGGLVACAIGLVHRGYRGPAHPTGRWGRIHTVATDPLHQRRGHGRAATTALVEALKDAGCGSVELRATEAGAGLYRALGFEPVGGFMALRPGPGGWVR</sequence>
<name>A0A919FAY3_9ACTN</name>
<keyword evidence="2" id="KW-0012">Acyltransferase</keyword>